<keyword evidence="2" id="KW-1185">Reference proteome</keyword>
<dbReference type="Proteomes" id="UP001417504">
    <property type="component" value="Unassembled WGS sequence"/>
</dbReference>
<name>A0AAP0F7S4_9MAGN</name>
<dbReference type="EMBL" id="JBBNAE010000008">
    <property type="protein sequence ID" value="KAK9102234.1"/>
    <property type="molecule type" value="Genomic_DNA"/>
</dbReference>
<gene>
    <name evidence="1" type="ORF">Sjap_019488</name>
</gene>
<accession>A0AAP0F7S4</accession>
<proteinExistence type="predicted"/>
<dbReference type="AlphaFoldDB" id="A0AAP0F7S4"/>
<evidence type="ECO:0000313" key="1">
    <source>
        <dbReference type="EMBL" id="KAK9102234.1"/>
    </source>
</evidence>
<protein>
    <submittedName>
        <fullName evidence="1">Uncharacterized protein</fullName>
    </submittedName>
</protein>
<sequence>MIDFVFFFFFIVKPLRILKKLLIREKVYEFVGHAGWMREFMELKWGICVVLFTWPRRFCIAIMFALFSILVKQMSLSHVCGLPKFALEEFLIVILKTKAMVVVKWTSSLDSWTIV</sequence>
<comment type="caution">
    <text evidence="1">The sequence shown here is derived from an EMBL/GenBank/DDBJ whole genome shotgun (WGS) entry which is preliminary data.</text>
</comment>
<evidence type="ECO:0000313" key="2">
    <source>
        <dbReference type="Proteomes" id="UP001417504"/>
    </source>
</evidence>
<reference evidence="1 2" key="1">
    <citation type="submission" date="2024-01" db="EMBL/GenBank/DDBJ databases">
        <title>Genome assemblies of Stephania.</title>
        <authorList>
            <person name="Yang L."/>
        </authorList>
    </citation>
    <scope>NUCLEOTIDE SEQUENCE [LARGE SCALE GENOMIC DNA]</scope>
    <source>
        <strain evidence="1">QJT</strain>
        <tissue evidence="1">Leaf</tissue>
    </source>
</reference>
<organism evidence="1 2">
    <name type="scientific">Stephania japonica</name>
    <dbReference type="NCBI Taxonomy" id="461633"/>
    <lineage>
        <taxon>Eukaryota</taxon>
        <taxon>Viridiplantae</taxon>
        <taxon>Streptophyta</taxon>
        <taxon>Embryophyta</taxon>
        <taxon>Tracheophyta</taxon>
        <taxon>Spermatophyta</taxon>
        <taxon>Magnoliopsida</taxon>
        <taxon>Ranunculales</taxon>
        <taxon>Menispermaceae</taxon>
        <taxon>Menispermoideae</taxon>
        <taxon>Cissampelideae</taxon>
        <taxon>Stephania</taxon>
    </lineage>
</organism>